<evidence type="ECO:0000256" key="10">
    <source>
        <dbReference type="ARBA" id="ARBA00023211"/>
    </source>
</evidence>
<evidence type="ECO:0000256" key="2">
    <source>
        <dbReference type="ARBA" id="ARBA00001946"/>
    </source>
</evidence>
<evidence type="ECO:0000256" key="13">
    <source>
        <dbReference type="HAMAP-Rule" id="MF_00782"/>
    </source>
</evidence>
<evidence type="ECO:0000256" key="12">
    <source>
        <dbReference type="ARBA" id="ARBA00048819"/>
    </source>
</evidence>
<dbReference type="NCBIfam" id="NF002688">
    <property type="entry name" value="PRK02471.1"/>
    <property type="match status" value="1"/>
</dbReference>
<dbReference type="EMBL" id="LRDH01000118">
    <property type="protein sequence ID" value="PPV13582.1"/>
    <property type="molecule type" value="Genomic_DNA"/>
</dbReference>
<dbReference type="Pfam" id="PF04262">
    <property type="entry name" value="Glu_cys_ligase"/>
    <property type="match status" value="1"/>
</dbReference>
<comment type="catalytic activity">
    <reaction evidence="13">
        <text>gamma-L-glutamyl-L-cysteine + glycine + ATP = glutathione + ADP + phosphate + H(+)</text>
        <dbReference type="Rhea" id="RHEA:13557"/>
        <dbReference type="ChEBI" id="CHEBI:15378"/>
        <dbReference type="ChEBI" id="CHEBI:30616"/>
        <dbReference type="ChEBI" id="CHEBI:43474"/>
        <dbReference type="ChEBI" id="CHEBI:57305"/>
        <dbReference type="ChEBI" id="CHEBI:57925"/>
        <dbReference type="ChEBI" id="CHEBI:58173"/>
        <dbReference type="ChEBI" id="CHEBI:456216"/>
        <dbReference type="EC" id="6.3.2.3"/>
    </reaction>
</comment>
<evidence type="ECO:0000256" key="3">
    <source>
        <dbReference type="ARBA" id="ARBA00005006"/>
    </source>
</evidence>
<evidence type="ECO:0000256" key="4">
    <source>
        <dbReference type="ARBA" id="ARBA00022598"/>
    </source>
</evidence>
<evidence type="ECO:0000256" key="8">
    <source>
        <dbReference type="ARBA" id="ARBA00022840"/>
    </source>
</evidence>
<protein>
    <recommendedName>
        <fullName evidence="13">Glutathione biosynthesis bifunctional protein GshAB</fullName>
    </recommendedName>
    <alternativeName>
        <fullName evidence="13">Gamma-GCS-GS</fullName>
        <shortName evidence="13">GCS-GS</shortName>
    </alternativeName>
    <domain>
        <recommendedName>
            <fullName evidence="13">Glutamate--cysteine ligase</fullName>
            <ecNumber evidence="13">6.3.2.2</ecNumber>
        </recommendedName>
        <alternativeName>
            <fullName evidence="13">Gamma-ECS</fullName>
            <shortName evidence="13">GCS</shortName>
        </alternativeName>
        <alternativeName>
            <fullName evidence="13">Gamma-glutamylcysteine synthetase</fullName>
        </alternativeName>
    </domain>
    <domain>
        <recommendedName>
            <fullName evidence="13">Glutathione synthetase</fullName>
            <ecNumber evidence="13">6.3.2.3</ecNumber>
        </recommendedName>
        <alternativeName>
            <fullName evidence="13">GSH synthetase</fullName>
            <shortName evidence="13">GS</shortName>
            <shortName evidence="13">GSH-S</shortName>
            <shortName evidence="13">GSHase</shortName>
        </alternativeName>
        <alternativeName>
            <fullName evidence="13">Glutathione synthase</fullName>
        </alternativeName>
    </domain>
</protein>
<organism evidence="15 16">
    <name type="scientific">Clostridium butyricum</name>
    <dbReference type="NCBI Taxonomy" id="1492"/>
    <lineage>
        <taxon>Bacteria</taxon>
        <taxon>Bacillati</taxon>
        <taxon>Bacillota</taxon>
        <taxon>Clostridia</taxon>
        <taxon>Eubacteriales</taxon>
        <taxon>Clostridiaceae</taxon>
        <taxon>Clostridium</taxon>
    </lineage>
</organism>
<evidence type="ECO:0000256" key="5">
    <source>
        <dbReference type="ARBA" id="ARBA00022684"/>
    </source>
</evidence>
<dbReference type="HAMAP" id="MF_00782">
    <property type="entry name" value="Glut_biosynth"/>
    <property type="match status" value="1"/>
</dbReference>
<evidence type="ECO:0000313" key="16">
    <source>
        <dbReference type="Proteomes" id="UP000238081"/>
    </source>
</evidence>
<dbReference type="GO" id="GO:0005524">
    <property type="term" value="F:ATP binding"/>
    <property type="evidence" value="ECO:0007669"/>
    <property type="project" value="UniProtKB-UniRule"/>
</dbReference>
<evidence type="ECO:0000256" key="1">
    <source>
        <dbReference type="ARBA" id="ARBA00001936"/>
    </source>
</evidence>
<dbReference type="UniPathway" id="UPA00142">
    <property type="reaction ID" value="UER00209"/>
</dbReference>
<dbReference type="AlphaFoldDB" id="A0A2S7F8L9"/>
<comment type="subunit">
    <text evidence="13">Monomer.</text>
</comment>
<dbReference type="GO" id="GO:0004363">
    <property type="term" value="F:glutathione synthase activity"/>
    <property type="evidence" value="ECO:0007669"/>
    <property type="project" value="UniProtKB-UniRule"/>
</dbReference>
<accession>A0A2S7F8L9</accession>
<dbReference type="Pfam" id="PF08443">
    <property type="entry name" value="RimK"/>
    <property type="match status" value="1"/>
</dbReference>
<comment type="caution">
    <text evidence="15">The sequence shown here is derived from an EMBL/GenBank/DDBJ whole genome shotgun (WGS) entry which is preliminary data.</text>
</comment>
<keyword evidence="5 13" id="KW-0317">Glutathione biosynthesis</keyword>
<evidence type="ECO:0000256" key="7">
    <source>
        <dbReference type="ARBA" id="ARBA00022741"/>
    </source>
</evidence>
<dbReference type="GO" id="GO:0008716">
    <property type="term" value="F:D-alanine-D-alanine ligase activity"/>
    <property type="evidence" value="ECO:0007669"/>
    <property type="project" value="InterPro"/>
</dbReference>
<dbReference type="InterPro" id="IPR006334">
    <property type="entry name" value="Glut_cys_ligase"/>
</dbReference>
<dbReference type="EC" id="6.3.2.3" evidence="13"/>
<feature type="region of interest" description="Glutamate--cysteine ligase" evidence="13">
    <location>
        <begin position="1"/>
        <end position="356"/>
    </location>
</feature>
<evidence type="ECO:0000256" key="6">
    <source>
        <dbReference type="ARBA" id="ARBA00022723"/>
    </source>
</evidence>
<dbReference type="EC" id="6.3.2.2" evidence="13"/>
<sequence>MLEKIKEICSPYELLRGNYGIERETLRIYKDGSLSQTFHPEVFGSKSDNPYITTDFAECQVEMITPPLNTPQQVYDFTNALYDISVSEIGNEYLWPQSMPSIVPNDDEIRIARYDDNEKGNIAYEYRKNLIKKYGGKRQLICGIHYNFSFDENLIRKLYKYEINVEDTKGNISYKNFKNTIYLKIARNYLRYRWLIVYLLGASNIVHKTYGCRCCMNISKEIARETFTNEGAVSYRNSDCGYRNKIELIPDYSSVENYIGSLKSFINDELIDSHKELYSAVRLKPKNVDEFMKSLLNDGIQYLEYRSIDINPFEKGGISLEDLNFLQVFNLYLLIKDESDYENWQSEATENQNSIAKYGLDNIDLIKDGIKVSKKTWSLEILNEIRNISTFLNLGKEKTIDAMIEKAKDSKLTYAYKLADVVKKKGYIDAHLELSKKYKEDSYKNRFKLQGFEDLELSTQILMKESIKRGIKTEVIDRSENFICLKKDNKTEYVRQATKTSKDTYISVLIMENKSVTKKVLRDNNIKVPDGIEVCSIEEGINAASFYENKPIVIKPKSTNFGTGISIFSEGTSKERIIEALKIAFKHDNTVLLEEFIKGKEYRFLVIDDKVEGILHRVPANVVGDGEKTIRELTEIKNKDPLRGYHYVTPLEKINLDENAELFLKVQKKTFDYVPVKDEVVYLRENSNISTGGDSIDYTDKIPEKFKKIAVQCAKAVNAKICGVDMMLEDYMDENTQYGIIELNFNPAIHIHCYPYKGIERKIGEDVLKLLGFIN</sequence>
<reference evidence="15 16" key="1">
    <citation type="submission" date="2016-01" db="EMBL/GenBank/DDBJ databases">
        <title>Characterization of the Clostridium difficile lineages that are prevalent in Hong Kong and China.</title>
        <authorList>
            <person name="Kwok J.S.-L."/>
            <person name="Lam W.-Y."/>
            <person name="Ip M."/>
            <person name="Chan T.-F."/>
            <person name="Hawkey P.M."/>
            <person name="Tsui S.K.-W."/>
        </authorList>
    </citation>
    <scope>NUCLEOTIDE SEQUENCE [LARGE SCALE GENOMIC DNA]</scope>
    <source>
        <strain evidence="15 16">300064</strain>
    </source>
</reference>
<evidence type="ECO:0000256" key="9">
    <source>
        <dbReference type="ARBA" id="ARBA00022842"/>
    </source>
</evidence>
<name>A0A2S7F8L9_CLOBU</name>
<feature type="domain" description="ATP-grasp" evidence="14">
    <location>
        <begin position="518"/>
        <end position="772"/>
    </location>
</feature>
<dbReference type="RefSeq" id="WP_043662137.1">
    <property type="nucleotide sequence ID" value="NZ_JSEG01000002.1"/>
</dbReference>
<evidence type="ECO:0000313" key="15">
    <source>
        <dbReference type="EMBL" id="PPV13582.1"/>
    </source>
</evidence>
<dbReference type="InterPro" id="IPR013815">
    <property type="entry name" value="ATP_grasp_subdomain_1"/>
</dbReference>
<dbReference type="NCBIfam" id="TIGR01435">
    <property type="entry name" value="glu_cys_lig_rel"/>
    <property type="match status" value="1"/>
</dbReference>
<dbReference type="InterPro" id="IPR013651">
    <property type="entry name" value="ATP-grasp_RimK-type"/>
</dbReference>
<dbReference type="InterPro" id="IPR011761">
    <property type="entry name" value="ATP-grasp"/>
</dbReference>
<keyword evidence="8 13" id="KW-0067">ATP-binding</keyword>
<dbReference type="InterPro" id="IPR011095">
    <property type="entry name" value="Dala_Dala_lig_C"/>
</dbReference>
<dbReference type="Proteomes" id="UP000238081">
    <property type="component" value="Unassembled WGS sequence"/>
</dbReference>
<dbReference type="InterPro" id="IPR006335">
    <property type="entry name" value="Glut_biosynth"/>
</dbReference>
<keyword evidence="7 13" id="KW-0547">Nucleotide-binding</keyword>
<comment type="pathway">
    <text evidence="3 13">Sulfur metabolism; glutathione biosynthesis; glutathione from L-cysteine and L-glutamate: step 1/2.</text>
</comment>
<dbReference type="InterPro" id="IPR014746">
    <property type="entry name" value="Gln_synth/guanido_kin_cat_dom"/>
</dbReference>
<dbReference type="Gene3D" id="3.30.1490.20">
    <property type="entry name" value="ATP-grasp fold, A domain"/>
    <property type="match status" value="1"/>
</dbReference>
<dbReference type="GO" id="GO:0004357">
    <property type="term" value="F:glutamate-cysteine ligase activity"/>
    <property type="evidence" value="ECO:0007669"/>
    <property type="project" value="UniProtKB-UniRule"/>
</dbReference>
<comment type="function">
    <text evidence="13">Synthesizes glutathione from L-glutamate and L-cysteine via gamma-L-glutamyl-L-cysteine.</text>
</comment>
<dbReference type="Pfam" id="PF18419">
    <property type="entry name" value="ATP-grasp_6"/>
    <property type="match status" value="1"/>
</dbReference>
<dbReference type="PANTHER" id="PTHR38761:SF1">
    <property type="entry name" value="GLUTAMATE--CYSTEINE LIGASE"/>
    <property type="match status" value="1"/>
</dbReference>
<keyword evidence="10" id="KW-0464">Manganese</keyword>
<keyword evidence="4 13" id="KW-0436">Ligase</keyword>
<dbReference type="Gene3D" id="3.30.590.20">
    <property type="match status" value="1"/>
</dbReference>
<comment type="similarity">
    <text evidence="13">In the N-terminal section; belongs to the glutamate--cysteine ligase type 1 family. Type 2 subfamily.</text>
</comment>
<keyword evidence="9" id="KW-0460">Magnesium</keyword>
<gene>
    <name evidence="13" type="primary">gshAB</name>
    <name evidence="13" type="synonym">gshF</name>
    <name evidence="15" type="ORF">AWN73_03350</name>
</gene>
<dbReference type="GO" id="GO:0005829">
    <property type="term" value="C:cytosol"/>
    <property type="evidence" value="ECO:0007669"/>
    <property type="project" value="TreeGrafter"/>
</dbReference>
<comment type="catalytic activity">
    <reaction evidence="12 13">
        <text>L-cysteine + L-glutamate + ATP = gamma-L-glutamyl-L-cysteine + ADP + phosphate + H(+)</text>
        <dbReference type="Rhea" id="RHEA:13285"/>
        <dbReference type="ChEBI" id="CHEBI:15378"/>
        <dbReference type="ChEBI" id="CHEBI:29985"/>
        <dbReference type="ChEBI" id="CHEBI:30616"/>
        <dbReference type="ChEBI" id="CHEBI:35235"/>
        <dbReference type="ChEBI" id="CHEBI:43474"/>
        <dbReference type="ChEBI" id="CHEBI:58173"/>
        <dbReference type="ChEBI" id="CHEBI:456216"/>
        <dbReference type="EC" id="6.3.2.2"/>
    </reaction>
</comment>
<comment type="pathway">
    <text evidence="13">Sulfur metabolism; glutathione biosynthesis; glutathione from L-cysteine and L-glutamate: step 2/2.</text>
</comment>
<dbReference type="SUPFAM" id="SSF56059">
    <property type="entry name" value="Glutathione synthetase ATP-binding domain-like"/>
    <property type="match status" value="1"/>
</dbReference>
<keyword evidence="6" id="KW-0479">Metal-binding</keyword>
<dbReference type="PANTHER" id="PTHR38761">
    <property type="entry name" value="GLUTAMATE--CYSTEINE LIGASE"/>
    <property type="match status" value="1"/>
</dbReference>
<proteinExistence type="inferred from homology"/>
<evidence type="ECO:0000259" key="14">
    <source>
        <dbReference type="PROSITE" id="PS50975"/>
    </source>
</evidence>
<dbReference type="InterPro" id="IPR007370">
    <property type="entry name" value="Glu_cys_ligase"/>
</dbReference>
<dbReference type="PROSITE" id="PS50975">
    <property type="entry name" value="ATP_GRASP"/>
    <property type="match status" value="1"/>
</dbReference>
<dbReference type="Gene3D" id="3.30.470.20">
    <property type="entry name" value="ATP-grasp fold, B domain"/>
    <property type="match status" value="2"/>
</dbReference>
<dbReference type="InterPro" id="IPR040657">
    <property type="entry name" value="GshAB_ATP-grasp"/>
</dbReference>
<dbReference type="Pfam" id="PF07478">
    <property type="entry name" value="Dala_Dala_lig_C"/>
    <property type="match status" value="1"/>
</dbReference>
<comment type="cofactor">
    <cofactor evidence="2">
        <name>Mg(2+)</name>
        <dbReference type="ChEBI" id="CHEBI:18420"/>
    </cofactor>
</comment>
<dbReference type="SUPFAM" id="SSF55931">
    <property type="entry name" value="Glutamine synthetase/guanido kinase"/>
    <property type="match status" value="1"/>
</dbReference>
<comment type="cofactor">
    <cofactor evidence="1">
        <name>Mn(2+)</name>
        <dbReference type="ChEBI" id="CHEBI:29035"/>
    </cofactor>
</comment>
<evidence type="ECO:0000256" key="11">
    <source>
        <dbReference type="ARBA" id="ARBA00023268"/>
    </source>
</evidence>
<dbReference type="GO" id="GO:0046872">
    <property type="term" value="F:metal ion binding"/>
    <property type="evidence" value="ECO:0007669"/>
    <property type="project" value="UniProtKB-KW"/>
</dbReference>
<keyword evidence="11 13" id="KW-0511">Multifunctional enzyme</keyword>